<dbReference type="SUPFAM" id="SSF103515">
    <property type="entry name" value="Autotransporter"/>
    <property type="match status" value="1"/>
</dbReference>
<dbReference type="InterPro" id="IPR012332">
    <property type="entry name" value="Autotransporter_pectin_lyase_C"/>
</dbReference>
<reference evidence="2 3" key="1">
    <citation type="submission" date="2016-03" db="EMBL/GenBank/DDBJ databases">
        <title>Genome sequence of Nesiotobacter sp. nov., a moderately halophilic alphaproteobacterium isolated from the Yellow Sea, China.</title>
        <authorList>
            <person name="Zhang G."/>
            <person name="Zhang R."/>
        </authorList>
    </citation>
    <scope>NUCLEOTIDE SEQUENCE [LARGE SCALE GENOMIC DNA]</scope>
    <source>
        <strain evidence="2 3">WB1-6</strain>
    </source>
</reference>
<dbReference type="Pfam" id="PF03797">
    <property type="entry name" value="Autotransporter"/>
    <property type="match status" value="1"/>
</dbReference>
<dbReference type="CDD" id="cd01344">
    <property type="entry name" value="PL2_Passenger_AT"/>
    <property type="match status" value="1"/>
</dbReference>
<dbReference type="InterPro" id="IPR051551">
    <property type="entry name" value="Autotransporter_adhesion"/>
</dbReference>
<dbReference type="Pfam" id="PF18883">
    <property type="entry name" value="AC_1"/>
    <property type="match status" value="1"/>
</dbReference>
<dbReference type="InterPro" id="IPR043990">
    <property type="entry name" value="AC_1"/>
</dbReference>
<organism evidence="2 3">
    <name type="scientific">Pseudovibrio exalbescens</name>
    <dbReference type="NCBI Taxonomy" id="197461"/>
    <lineage>
        <taxon>Bacteria</taxon>
        <taxon>Pseudomonadati</taxon>
        <taxon>Pseudomonadota</taxon>
        <taxon>Alphaproteobacteria</taxon>
        <taxon>Hyphomicrobiales</taxon>
        <taxon>Stappiaceae</taxon>
        <taxon>Pseudovibrio</taxon>
    </lineage>
</organism>
<comment type="caution">
    <text evidence="2">The sequence shown here is derived from an EMBL/GenBank/DDBJ whole genome shotgun (WGS) entry which is preliminary data.</text>
</comment>
<evidence type="ECO:0000259" key="1">
    <source>
        <dbReference type="PROSITE" id="PS51208"/>
    </source>
</evidence>
<feature type="domain" description="Autotransporter" evidence="1">
    <location>
        <begin position="1108"/>
        <end position="1393"/>
    </location>
</feature>
<dbReference type="InterPro" id="IPR005546">
    <property type="entry name" value="Autotransporte_beta"/>
</dbReference>
<evidence type="ECO:0000313" key="2">
    <source>
        <dbReference type="EMBL" id="OKL42248.1"/>
    </source>
</evidence>
<dbReference type="Gene3D" id="2.160.20.20">
    <property type="match status" value="1"/>
</dbReference>
<dbReference type="InterPro" id="IPR006626">
    <property type="entry name" value="PbH1"/>
</dbReference>
<dbReference type="NCBIfam" id="TIGR01414">
    <property type="entry name" value="autotrans_barl"/>
    <property type="match status" value="1"/>
</dbReference>
<dbReference type="STRING" id="197461.A3843_00720"/>
<sequence length="1393" mass="141574">MILRGGRLKKVNGLLISCAPLALCGGLYLGSGIVPATAGSCTETGGVGSGIYTCTGAANAGADTTEDLDPAAGVDLEITTDPGFGIDTSTSGGAAFDIYTTGNGGSVQFTDTNASNITGESGILIDQTPFSFVGIRSITTNGTITATNGFGIDVYGNSDDITIEVNDVSGTAGGIDVENDGSGVIDITSTGDVSSTNGIGINTYMGDPFDTTTIDVVNVTGTTGISAVSRNDSISITSSGTITSTTGTGLFAETLSGYSGYIDVDVVEVDSAGGGIEAIHNGLSGPATVTAMGTIDANGGIGVDLTNNGTYSAVEVVDVNSTDTGIYVDDNGFGAVSVTSTGTIDAGNKGINVQSDNTTYDVTIVANEVIATDNGIEQRHYGGGNVSITANGLVDAGGIGIDGRAYAGSENMVITTSEVDADDDAIEADHYGTGILDINANGTLTSGNRGVDAELVNGTNLYVDAVDVDAQGDGLYASSQGTGFVEITATGDISAGEDGVDALQYTNGTDLTVTTNNITADQDGIEADNLGNGETIITANGDISAGQDGVDVLQYTNGTDVTVTTNAVDAGGDGINSNNLGTGETTITSNGPVTADGAGISATNYGATTTNLTVDAGDVSGASGGIEATNRGTGDTNVSSDGLVTSSGGIGVEATVANGPLTLDLNDVTGATRGISIQNYGSSGTDVTISGDVEGTGSEGLYNNNSSGEETTVTVTSTGSITGGGGTAILDYYPSSQMSVTSAGDITGDVILGTGDDAFTLTDGTVTGDIYGDNTTPSASDGNDTFTWTGGTLVGGFSGGDGDDTATVGALGPAEMSGTTRIDGGAAGEGSADTLTFDGTTFRGGSLPADDTSFGVNLGEGWDTINFTNGTSWTLTNDLTVDGNAINVDATSTLFGGDGVNPELSTLSGSPPLIVTNAGIIDLTNGTSGPADTFTITGNYVGQDGTLRVQTVLGDDASPTDRLTISGDTSGTTNVFVTNVGGTGAQTNNGILVVEVGGNSNGQFALANGDYVLPDTGEDAIIAGAFAYAWRQKGDGSWYLESQVTDAMPDGPSGPLYQPGVPIFEAYPQTLMQLTDLPSLRQRVGDRVWSGSTLSFCDQERLQNRGKDRCERGEVWGRVEGAFASFEPARTTSDTTFDTSSGLIQVGVDLPVMEDANNLIMLGFTGQYARSDMDVSSFFGNGSIDTHGLGVGATLTWYGEQGLYADAQGQINWYESDLRSDLLGNLSNDNDAHGAAISLEVGQEYAVHSDWIVTPQAQLVYANVGFNSFGMTLQNMTAARVSLDRADSLRGRLGVAAEHQRQWSDDNGSTNRLNYYGLANLFGEFLDGSTVDVSGVDLTSRQDRLWGGLEVGGTYSWKDDRFAVFGQMSADTSLAHFSDSYSVAGRAGLRVRW</sequence>
<protein>
    <recommendedName>
        <fullName evidence="1">Autotransporter domain-containing protein</fullName>
    </recommendedName>
</protein>
<dbReference type="SMART" id="SM00869">
    <property type="entry name" value="Autotransporter"/>
    <property type="match status" value="1"/>
</dbReference>
<dbReference type="PANTHER" id="PTHR35037">
    <property type="entry name" value="C-TERMINAL REGION OF AIDA-LIKE PROTEIN"/>
    <property type="match status" value="1"/>
</dbReference>
<name>A0A1U7JC23_9HYPH</name>
<accession>A0A1U7JC23</accession>
<keyword evidence="3" id="KW-1185">Reference proteome</keyword>
<dbReference type="InterPro" id="IPR011050">
    <property type="entry name" value="Pectin_lyase_fold/virulence"/>
</dbReference>
<gene>
    <name evidence="2" type="ORF">A3843_00720</name>
</gene>
<dbReference type="GO" id="GO:0019867">
    <property type="term" value="C:outer membrane"/>
    <property type="evidence" value="ECO:0007669"/>
    <property type="project" value="InterPro"/>
</dbReference>
<dbReference type="SUPFAM" id="SSF51126">
    <property type="entry name" value="Pectin lyase-like"/>
    <property type="match status" value="1"/>
</dbReference>
<proteinExistence type="predicted"/>
<dbReference type="EMBL" id="LVVZ01000051">
    <property type="protein sequence ID" value="OKL42248.1"/>
    <property type="molecule type" value="Genomic_DNA"/>
</dbReference>
<dbReference type="InterPro" id="IPR006315">
    <property type="entry name" value="OM_autotransptr_brl_dom"/>
</dbReference>
<dbReference type="Proteomes" id="UP000185783">
    <property type="component" value="Unassembled WGS sequence"/>
</dbReference>
<dbReference type="PANTHER" id="PTHR35037:SF3">
    <property type="entry name" value="C-TERMINAL REGION OF AIDA-LIKE PROTEIN"/>
    <property type="match status" value="1"/>
</dbReference>
<dbReference type="PROSITE" id="PS51208">
    <property type="entry name" value="AUTOTRANSPORTER"/>
    <property type="match status" value="1"/>
</dbReference>
<dbReference type="InterPro" id="IPR036709">
    <property type="entry name" value="Autotransporte_beta_dom_sf"/>
</dbReference>
<dbReference type="SMART" id="SM00710">
    <property type="entry name" value="PbH1"/>
    <property type="match status" value="10"/>
</dbReference>
<evidence type="ECO:0000313" key="3">
    <source>
        <dbReference type="Proteomes" id="UP000185783"/>
    </source>
</evidence>
<dbReference type="Gene3D" id="2.40.128.130">
    <property type="entry name" value="Autotransporter beta-domain"/>
    <property type="match status" value="1"/>
</dbReference>